<feature type="transmembrane region" description="Helical" evidence="1">
    <location>
        <begin position="119"/>
        <end position="141"/>
    </location>
</feature>
<reference evidence="2 3" key="1">
    <citation type="journal article" date="2018" name="Biotechnol. Biofuels">
        <title>Integrative visual omics of the white-rot fungus Polyporus brumalis exposes the biotechnological potential of its oxidative enzymes for delignifying raw plant biomass.</title>
        <authorList>
            <person name="Miyauchi S."/>
            <person name="Rancon A."/>
            <person name="Drula E."/>
            <person name="Hage H."/>
            <person name="Chaduli D."/>
            <person name="Favel A."/>
            <person name="Grisel S."/>
            <person name="Henrissat B."/>
            <person name="Herpoel-Gimbert I."/>
            <person name="Ruiz-Duenas F.J."/>
            <person name="Chevret D."/>
            <person name="Hainaut M."/>
            <person name="Lin J."/>
            <person name="Wang M."/>
            <person name="Pangilinan J."/>
            <person name="Lipzen A."/>
            <person name="Lesage-Meessen L."/>
            <person name="Navarro D."/>
            <person name="Riley R."/>
            <person name="Grigoriev I.V."/>
            <person name="Zhou S."/>
            <person name="Raouche S."/>
            <person name="Rosso M.N."/>
        </authorList>
    </citation>
    <scope>NUCLEOTIDE SEQUENCE [LARGE SCALE GENOMIC DNA]</scope>
    <source>
        <strain evidence="2 3">BRFM 1820</strain>
    </source>
</reference>
<name>A0A371CTG3_9APHY</name>
<proteinExistence type="predicted"/>
<keyword evidence="1" id="KW-0812">Transmembrane</keyword>
<evidence type="ECO:0000256" key="1">
    <source>
        <dbReference type="SAM" id="Phobius"/>
    </source>
</evidence>
<accession>A0A371CTG3</accession>
<sequence length="242" mass="25387">MSPSRGPDGRVYISVVGPGCQSYPPLPDFNSHAHNTVNGLPAADRDAIVRPSSATATSPPPGSVSLYIRVGKTAVCWMFIILCTTFLTFACSCIAWGFIAAVASLFPDFPTSDDALFKAALVGAATLGAVLGLGLCVYWTLARCTRGGFDWPEDPAVFTQAFELHYIWAGGGWFVPIAGAFALPVGMLLLREPGMDGSAIATVTMLAEVLAVVPELLLLGCVVVGVWRAYGRRSSVGSLEAA</sequence>
<feature type="transmembrane region" description="Helical" evidence="1">
    <location>
        <begin position="166"/>
        <end position="189"/>
    </location>
</feature>
<evidence type="ECO:0000313" key="2">
    <source>
        <dbReference type="EMBL" id="RDX43557.1"/>
    </source>
</evidence>
<feature type="transmembrane region" description="Helical" evidence="1">
    <location>
        <begin position="209"/>
        <end position="230"/>
    </location>
</feature>
<keyword evidence="1" id="KW-1133">Transmembrane helix</keyword>
<evidence type="ECO:0000313" key="3">
    <source>
        <dbReference type="Proteomes" id="UP000256964"/>
    </source>
</evidence>
<gene>
    <name evidence="2" type="ORF">OH76DRAFT_1487817</name>
</gene>
<organism evidence="2 3">
    <name type="scientific">Lentinus brumalis</name>
    <dbReference type="NCBI Taxonomy" id="2498619"/>
    <lineage>
        <taxon>Eukaryota</taxon>
        <taxon>Fungi</taxon>
        <taxon>Dikarya</taxon>
        <taxon>Basidiomycota</taxon>
        <taxon>Agaricomycotina</taxon>
        <taxon>Agaricomycetes</taxon>
        <taxon>Polyporales</taxon>
        <taxon>Polyporaceae</taxon>
        <taxon>Lentinus</taxon>
    </lineage>
</organism>
<keyword evidence="3" id="KW-1185">Reference proteome</keyword>
<feature type="transmembrane region" description="Helical" evidence="1">
    <location>
        <begin position="75"/>
        <end position="99"/>
    </location>
</feature>
<dbReference type="Proteomes" id="UP000256964">
    <property type="component" value="Unassembled WGS sequence"/>
</dbReference>
<protein>
    <submittedName>
        <fullName evidence="2">Uncharacterized protein</fullName>
    </submittedName>
</protein>
<keyword evidence="1" id="KW-0472">Membrane</keyword>
<dbReference type="AlphaFoldDB" id="A0A371CTG3"/>
<dbReference type="EMBL" id="KZ857463">
    <property type="protein sequence ID" value="RDX43557.1"/>
    <property type="molecule type" value="Genomic_DNA"/>
</dbReference>